<dbReference type="AlphaFoldDB" id="A0A2C6DM07"/>
<dbReference type="InterPro" id="IPR000524">
    <property type="entry name" value="Tscrpt_reg_HTH_GntR"/>
</dbReference>
<keyword evidence="1" id="KW-0805">Transcription regulation</keyword>
<dbReference type="GO" id="GO:0003700">
    <property type="term" value="F:DNA-binding transcription factor activity"/>
    <property type="evidence" value="ECO:0007669"/>
    <property type="project" value="InterPro"/>
</dbReference>
<name>A0A2C6DM07_9GAMM</name>
<dbReference type="Pfam" id="PF00392">
    <property type="entry name" value="GntR"/>
    <property type="match status" value="1"/>
</dbReference>
<dbReference type="InterPro" id="IPR008920">
    <property type="entry name" value="TF_FadR/GntR_C"/>
</dbReference>
<evidence type="ECO:0000256" key="3">
    <source>
        <dbReference type="ARBA" id="ARBA00023163"/>
    </source>
</evidence>
<dbReference type="EMBL" id="PDDX01000001">
    <property type="protein sequence ID" value="PHI29723.1"/>
    <property type="molecule type" value="Genomic_DNA"/>
</dbReference>
<dbReference type="GO" id="GO:0003677">
    <property type="term" value="F:DNA binding"/>
    <property type="evidence" value="ECO:0007669"/>
    <property type="project" value="UniProtKB-KW"/>
</dbReference>
<keyword evidence="7" id="KW-1185">Reference proteome</keyword>
<dbReference type="PANTHER" id="PTHR43537:SF5">
    <property type="entry name" value="UXU OPERON TRANSCRIPTIONAL REGULATOR"/>
    <property type="match status" value="1"/>
</dbReference>
<evidence type="ECO:0000256" key="2">
    <source>
        <dbReference type="ARBA" id="ARBA00023125"/>
    </source>
</evidence>
<dbReference type="Pfam" id="PF07729">
    <property type="entry name" value="FCD"/>
    <property type="match status" value="1"/>
</dbReference>
<comment type="caution">
    <text evidence="6">The sequence shown here is derived from an EMBL/GenBank/DDBJ whole genome shotgun (WGS) entry which is preliminary data.</text>
</comment>
<reference evidence="7" key="1">
    <citation type="submission" date="2017-09" db="EMBL/GenBank/DDBJ databases">
        <title>FDA dAtabase for Regulatory Grade micrObial Sequences (FDA-ARGOS): Supporting development and validation of Infectious Disease Dx tests.</title>
        <authorList>
            <person name="Minogue T."/>
            <person name="Wolcott M."/>
            <person name="Wasieloski L."/>
            <person name="Aguilar W."/>
            <person name="Moore D."/>
            <person name="Tallon L."/>
            <person name="Sadzewicz L."/>
            <person name="Ott S."/>
            <person name="Zhao X."/>
            <person name="Nagaraj S."/>
            <person name="Vavikolanu K."/>
            <person name="Aluvathingal J."/>
            <person name="Nadendla S."/>
            <person name="Sichtig H."/>
        </authorList>
    </citation>
    <scope>NUCLEOTIDE SEQUENCE [LARGE SCALE GENOMIC DNA]</scope>
    <source>
        <strain evidence="7">FDAARGOS_387</strain>
    </source>
</reference>
<feature type="compositionally biased region" description="Polar residues" evidence="4">
    <location>
        <begin position="215"/>
        <end position="227"/>
    </location>
</feature>
<protein>
    <submittedName>
        <fullName evidence="6">FadR family transcriptional regulator</fullName>
    </submittedName>
</protein>
<feature type="domain" description="HTH gntR-type" evidence="5">
    <location>
        <begin position="1"/>
        <end position="68"/>
    </location>
</feature>
<dbReference type="PROSITE" id="PS50949">
    <property type="entry name" value="HTH_GNTR"/>
    <property type="match status" value="1"/>
</dbReference>
<dbReference type="InterPro" id="IPR036390">
    <property type="entry name" value="WH_DNA-bd_sf"/>
</dbReference>
<dbReference type="OrthoDB" id="7005926at2"/>
<dbReference type="Proteomes" id="UP000224974">
    <property type="component" value="Unassembled WGS sequence"/>
</dbReference>
<dbReference type="Gene3D" id="1.10.10.10">
    <property type="entry name" value="Winged helix-like DNA-binding domain superfamily/Winged helix DNA-binding domain"/>
    <property type="match status" value="1"/>
</dbReference>
<organism evidence="6 7">
    <name type="scientific">Budvicia aquatica</name>
    <dbReference type="NCBI Taxonomy" id="82979"/>
    <lineage>
        <taxon>Bacteria</taxon>
        <taxon>Pseudomonadati</taxon>
        <taxon>Pseudomonadota</taxon>
        <taxon>Gammaproteobacteria</taxon>
        <taxon>Enterobacterales</taxon>
        <taxon>Budviciaceae</taxon>
        <taxon>Budvicia</taxon>
    </lineage>
</organism>
<dbReference type="Gene3D" id="1.20.120.530">
    <property type="entry name" value="GntR ligand-binding domain-like"/>
    <property type="match status" value="1"/>
</dbReference>
<dbReference type="STRING" id="1111728.GCA_000427805_00627"/>
<evidence type="ECO:0000256" key="1">
    <source>
        <dbReference type="ARBA" id="ARBA00023015"/>
    </source>
</evidence>
<evidence type="ECO:0000259" key="5">
    <source>
        <dbReference type="PROSITE" id="PS50949"/>
    </source>
</evidence>
<evidence type="ECO:0000313" key="7">
    <source>
        <dbReference type="Proteomes" id="UP000224974"/>
    </source>
</evidence>
<evidence type="ECO:0000256" key="4">
    <source>
        <dbReference type="SAM" id="MobiDB-lite"/>
    </source>
</evidence>
<dbReference type="SMART" id="SM00345">
    <property type="entry name" value="HTH_GNTR"/>
    <property type="match status" value="1"/>
</dbReference>
<dbReference type="PANTHER" id="PTHR43537">
    <property type="entry name" value="TRANSCRIPTIONAL REGULATOR, GNTR FAMILY"/>
    <property type="match status" value="1"/>
</dbReference>
<dbReference type="SUPFAM" id="SSF46785">
    <property type="entry name" value="Winged helix' DNA-binding domain"/>
    <property type="match status" value="1"/>
</dbReference>
<gene>
    <name evidence="6" type="ORF">CRN84_10430</name>
</gene>
<dbReference type="SMART" id="SM00895">
    <property type="entry name" value="FCD"/>
    <property type="match status" value="1"/>
</dbReference>
<keyword evidence="2" id="KW-0238">DNA-binding</keyword>
<dbReference type="PRINTS" id="PR00035">
    <property type="entry name" value="HTHGNTR"/>
</dbReference>
<dbReference type="RefSeq" id="WP_071605815.1">
    <property type="nucleotide sequence ID" value="NZ_PDDX01000001.1"/>
</dbReference>
<keyword evidence="3" id="KW-0804">Transcription</keyword>
<dbReference type="SUPFAM" id="SSF48008">
    <property type="entry name" value="GntR ligand-binding domain-like"/>
    <property type="match status" value="1"/>
</dbReference>
<accession>A0A2C6DM07</accession>
<dbReference type="InterPro" id="IPR011711">
    <property type="entry name" value="GntR_C"/>
</dbReference>
<feature type="region of interest" description="Disordered" evidence="4">
    <location>
        <begin position="215"/>
        <end position="242"/>
    </location>
</feature>
<sequence>MGSESVFFEQVRSHILQQATLGKRIETETELAARFNVTRYQIRKVLASLTQMGILDRSPKKGSVIRQMNPDTLSDQMQIQFGVAGFDINEFLEARMLIECAILPLAIKRMTPALMGKLENTLNQMEEFAHIPSKADQFDRDFHLLILQACGNRVLQVFSDVLITYFDKTSALLNSFGPEYFVDIARQEQAILSAIKDENVELAVRLLREHLVNTSKTLPPENASTPAKTTKSKRVSKKTDKG</sequence>
<evidence type="ECO:0000313" key="6">
    <source>
        <dbReference type="EMBL" id="PHI29723.1"/>
    </source>
</evidence>
<proteinExistence type="predicted"/>
<dbReference type="InterPro" id="IPR036388">
    <property type="entry name" value="WH-like_DNA-bd_sf"/>
</dbReference>